<dbReference type="EMBL" id="VDCV01000013">
    <property type="protein sequence ID" value="KAB5529293.1"/>
    <property type="molecule type" value="Genomic_DNA"/>
</dbReference>
<reference evidence="3" key="1">
    <citation type="journal article" date="2019" name="Gigascience">
        <title>De novo genome assembly of the endangered Acer yangbiense, a plant species with extremely small populations endemic to Yunnan Province, China.</title>
        <authorList>
            <person name="Yang J."/>
            <person name="Wariss H.M."/>
            <person name="Tao L."/>
            <person name="Zhang R."/>
            <person name="Yun Q."/>
            <person name="Hollingsworth P."/>
            <person name="Dao Z."/>
            <person name="Luo G."/>
            <person name="Guo H."/>
            <person name="Ma Y."/>
            <person name="Sun W."/>
        </authorList>
    </citation>
    <scope>NUCLEOTIDE SEQUENCE [LARGE SCALE GENOMIC DNA]</scope>
    <source>
        <strain evidence="3">cv. br00</strain>
    </source>
</reference>
<keyword evidence="1" id="KW-0812">Transmembrane</keyword>
<name>A0A5N5KG29_9ROSI</name>
<protein>
    <submittedName>
        <fullName evidence="2">Uncharacterized protein</fullName>
    </submittedName>
</protein>
<evidence type="ECO:0000256" key="1">
    <source>
        <dbReference type="SAM" id="Phobius"/>
    </source>
</evidence>
<sequence length="145" mass="16194">MFDCCMAMLRPYVGNVVKMCQHDSSRGKLLDNRRVVICSVDVIFGLSFVLVFSMVVCDLQTGLGVIIVGTIYVSAYSKQCPVVRFGTQKRYESGVDLKRALMILYVVDFRTSVLGIHPVIATDFVEFSSIGLRDESQSKLPKSLR</sequence>
<comment type="caution">
    <text evidence="2">The sequence shown here is derived from an EMBL/GenBank/DDBJ whole genome shotgun (WGS) entry which is preliminary data.</text>
</comment>
<keyword evidence="3" id="KW-1185">Reference proteome</keyword>
<accession>A0A5N5KG29</accession>
<keyword evidence="1" id="KW-1133">Transmembrane helix</keyword>
<dbReference type="AlphaFoldDB" id="A0A5N5KG29"/>
<organism evidence="2 3">
    <name type="scientific">Salix brachista</name>
    <dbReference type="NCBI Taxonomy" id="2182728"/>
    <lineage>
        <taxon>Eukaryota</taxon>
        <taxon>Viridiplantae</taxon>
        <taxon>Streptophyta</taxon>
        <taxon>Embryophyta</taxon>
        <taxon>Tracheophyta</taxon>
        <taxon>Spermatophyta</taxon>
        <taxon>Magnoliopsida</taxon>
        <taxon>eudicotyledons</taxon>
        <taxon>Gunneridae</taxon>
        <taxon>Pentapetalae</taxon>
        <taxon>rosids</taxon>
        <taxon>fabids</taxon>
        <taxon>Malpighiales</taxon>
        <taxon>Salicaceae</taxon>
        <taxon>Saliceae</taxon>
        <taxon>Salix</taxon>
    </lineage>
</organism>
<feature type="transmembrane region" description="Helical" evidence="1">
    <location>
        <begin position="35"/>
        <end position="56"/>
    </location>
</feature>
<gene>
    <name evidence="2" type="ORF">DKX38_019374</name>
</gene>
<evidence type="ECO:0000313" key="3">
    <source>
        <dbReference type="Proteomes" id="UP000326939"/>
    </source>
</evidence>
<dbReference type="Proteomes" id="UP000326939">
    <property type="component" value="Chromosome 13"/>
</dbReference>
<evidence type="ECO:0000313" key="2">
    <source>
        <dbReference type="EMBL" id="KAB5529293.1"/>
    </source>
</evidence>
<proteinExistence type="predicted"/>
<keyword evidence="1" id="KW-0472">Membrane</keyword>